<evidence type="ECO:0000256" key="1">
    <source>
        <dbReference type="SAM" id="Phobius"/>
    </source>
</evidence>
<gene>
    <name evidence="2" type="primary">27</name>
    <name evidence="2" type="ORF">PBI_CHE9C_27</name>
</gene>
<evidence type="ECO:0000313" key="2">
    <source>
        <dbReference type="EMBL" id="AAN12588.1"/>
    </source>
</evidence>
<organism evidence="2 3">
    <name type="scientific">Mycobacterium phage Che9c</name>
    <dbReference type="NCBI Taxonomy" id="2907832"/>
    <lineage>
        <taxon>Viruses</taxon>
        <taxon>Duplodnaviria</taxon>
        <taxon>Heunggongvirae</taxon>
        <taxon>Uroviricota</taxon>
        <taxon>Caudoviricetes</taxon>
        <taxon>Chenonavirus</taxon>
        <taxon>Chenonavirus Che9c</taxon>
    </lineage>
</organism>
<name>Q854X0_9CAUD</name>
<keyword evidence="1" id="KW-1133">Transmembrane helix</keyword>
<evidence type="ECO:0000313" key="3">
    <source>
        <dbReference type="Proteomes" id="UP000000967"/>
    </source>
</evidence>
<feature type="transmembrane region" description="Helical" evidence="1">
    <location>
        <begin position="37"/>
        <end position="58"/>
    </location>
</feature>
<sequence length="67" mass="6874">MKLIPPSPAVRQYLYVVATAALAVAVFYGVVEADAVPLWLGLVAALAAVGNGTAAVAVHQQRKDGTL</sequence>
<dbReference type="TCDB" id="1.E.36.2.3">
    <property type="family name" value="the mycobacterial 2 tms phage holin (m2 hol) family"/>
</dbReference>
<accession>Q854X0</accession>
<keyword evidence="1" id="KW-0812">Transmembrane</keyword>
<dbReference type="KEGG" id="vg:1259330"/>
<keyword evidence="3" id="KW-1185">Reference proteome</keyword>
<keyword evidence="1" id="KW-0472">Membrane</keyword>
<dbReference type="RefSeq" id="NP_817705.1">
    <property type="nucleotide sequence ID" value="NC_004683.1"/>
</dbReference>
<feature type="transmembrane region" description="Helical" evidence="1">
    <location>
        <begin position="12"/>
        <end position="31"/>
    </location>
</feature>
<protein>
    <recommendedName>
        <fullName evidence="4">Holin</fullName>
    </recommendedName>
</protein>
<dbReference type="Proteomes" id="UP000000967">
    <property type="component" value="Segment"/>
</dbReference>
<evidence type="ECO:0008006" key="4">
    <source>
        <dbReference type="Google" id="ProtNLM"/>
    </source>
</evidence>
<proteinExistence type="predicted"/>
<dbReference type="EMBL" id="AY129333">
    <property type="protein sequence ID" value="AAN12588.1"/>
    <property type="molecule type" value="Genomic_DNA"/>
</dbReference>
<reference evidence="2 3" key="1">
    <citation type="journal article" date="2003" name="Cell">
        <title>Origins of highly mosaic mycobacteriophage genomes.</title>
        <authorList>
            <person name="Pedulla M.L."/>
            <person name="Ford M.E."/>
            <person name="Houtz J.M."/>
            <person name="Karthikeyan T."/>
            <person name="Wadsworth C."/>
            <person name="Lewis J.A."/>
            <person name="Jacobs-Sera D."/>
            <person name="Falbo J."/>
            <person name="Gross J."/>
            <person name="Pannunzio N.R."/>
            <person name="Brucker W."/>
            <person name="Kumar V."/>
            <person name="Kandasamy J."/>
            <person name="Keenan L."/>
            <person name="Bardarov S."/>
            <person name="Kriakov J."/>
            <person name="Lawrence J.G."/>
            <person name="Jacobs W.R. Jr."/>
            <person name="Hendrix R.W."/>
            <person name="Hatfull G.F."/>
        </authorList>
    </citation>
    <scope>NUCLEOTIDE SEQUENCE</scope>
</reference>